<dbReference type="Pfam" id="PF03705">
    <property type="entry name" value="CheR_N"/>
    <property type="match status" value="1"/>
</dbReference>
<dbReference type="GO" id="GO:0032259">
    <property type="term" value="P:methylation"/>
    <property type="evidence" value="ECO:0007669"/>
    <property type="project" value="UniProtKB-KW"/>
</dbReference>
<reference evidence="7 8" key="1">
    <citation type="submission" date="2019-04" db="EMBL/GenBank/DDBJ databases">
        <title>Natronospirillum operosus gen. nov., sp. nov., a haloalkaliphilic satellite isolated from decaying biomass of laboratory culture of cyanobacterium Geitlerinema sp. and proposal of Natronospirillaceae fam. nov. and Saccharospirillaceae fam. nov.</title>
        <authorList>
            <person name="Kevbrin V."/>
            <person name="Boltyanskaya Y."/>
            <person name="Koziaeva V."/>
            <person name="Grouzdev D.S."/>
            <person name="Park M."/>
            <person name="Cho J."/>
        </authorList>
    </citation>
    <scope>NUCLEOTIDE SEQUENCE [LARGE SCALE GENOMIC DNA]</scope>
    <source>
        <strain evidence="7 8">G-116</strain>
    </source>
</reference>
<evidence type="ECO:0000259" key="6">
    <source>
        <dbReference type="PROSITE" id="PS50123"/>
    </source>
</evidence>
<keyword evidence="8" id="KW-1185">Reference proteome</keyword>
<gene>
    <name evidence="7" type="ORF">E4656_18845</name>
</gene>
<proteinExistence type="predicted"/>
<dbReference type="PRINTS" id="PR00996">
    <property type="entry name" value="CHERMTFRASE"/>
</dbReference>
<dbReference type="CDD" id="cd02440">
    <property type="entry name" value="AdoMet_MTases"/>
    <property type="match status" value="1"/>
</dbReference>
<dbReference type="SMART" id="SM00138">
    <property type="entry name" value="MeTrc"/>
    <property type="match status" value="1"/>
</dbReference>
<protein>
    <recommendedName>
        <fullName evidence="2">protein-glutamate O-methyltransferase</fullName>
        <ecNumber evidence="2">2.1.1.80</ecNumber>
    </recommendedName>
</protein>
<dbReference type="EC" id="2.1.1.80" evidence="2"/>
<dbReference type="SUPFAM" id="SSF53335">
    <property type="entry name" value="S-adenosyl-L-methionine-dependent methyltransferases"/>
    <property type="match status" value="1"/>
</dbReference>
<dbReference type="PANTHER" id="PTHR24422:SF19">
    <property type="entry name" value="CHEMOTAXIS PROTEIN METHYLTRANSFERASE"/>
    <property type="match status" value="1"/>
</dbReference>
<evidence type="ECO:0000256" key="5">
    <source>
        <dbReference type="ARBA" id="ARBA00022691"/>
    </source>
</evidence>
<dbReference type="Proteomes" id="UP000297475">
    <property type="component" value="Unassembled WGS sequence"/>
</dbReference>
<dbReference type="Gene3D" id="3.40.50.150">
    <property type="entry name" value="Vaccinia Virus protein VP39"/>
    <property type="match status" value="1"/>
</dbReference>
<dbReference type="OrthoDB" id="9816309at2"/>
<accession>A0A4Z0W961</accession>
<keyword evidence="5" id="KW-0949">S-adenosyl-L-methionine</keyword>
<evidence type="ECO:0000313" key="8">
    <source>
        <dbReference type="Proteomes" id="UP000297475"/>
    </source>
</evidence>
<dbReference type="GO" id="GO:0008983">
    <property type="term" value="F:protein-glutamate O-methyltransferase activity"/>
    <property type="evidence" value="ECO:0007669"/>
    <property type="project" value="UniProtKB-EC"/>
</dbReference>
<sequence length="295" mass="33624">MTGVAAIESSAGKRTTSVFDDVQFRQWQQLLEARTGLRFTEARRAQLESGLKQRMAAAGVDDFQAYYDWVIAGGLHGETEWQTLIDYLTVQETRFFRDPRAMELVGEYLHAQWHRGTEPTQIWSVGCATGEEAYSLAMLAAELNRKAPRQRAFAVTGSDISAPAIHKARLGRYNRRKLEPVPMALQRRYFDYADDQATVRQSLAEHLCFNRLNVLELDDAPLTGMNVIYCQNLLIYFRRWRRRDLVNALVERLSPGGLLVLGPGELPGFEHPDLIQIGSRNCLAWLRKYGKESTE</sequence>
<dbReference type="InterPro" id="IPR050903">
    <property type="entry name" value="Bact_Chemotaxis_MeTrfase"/>
</dbReference>
<comment type="catalytic activity">
    <reaction evidence="1">
        <text>L-glutamyl-[protein] + S-adenosyl-L-methionine = [protein]-L-glutamate 5-O-methyl ester + S-adenosyl-L-homocysteine</text>
        <dbReference type="Rhea" id="RHEA:24452"/>
        <dbReference type="Rhea" id="RHEA-COMP:10208"/>
        <dbReference type="Rhea" id="RHEA-COMP:10311"/>
        <dbReference type="ChEBI" id="CHEBI:29973"/>
        <dbReference type="ChEBI" id="CHEBI:57856"/>
        <dbReference type="ChEBI" id="CHEBI:59789"/>
        <dbReference type="ChEBI" id="CHEBI:82795"/>
        <dbReference type="EC" id="2.1.1.80"/>
    </reaction>
</comment>
<dbReference type="AlphaFoldDB" id="A0A4Z0W961"/>
<dbReference type="InterPro" id="IPR022641">
    <property type="entry name" value="CheR_N"/>
</dbReference>
<dbReference type="InterPro" id="IPR000780">
    <property type="entry name" value="CheR_MeTrfase"/>
</dbReference>
<evidence type="ECO:0000256" key="3">
    <source>
        <dbReference type="ARBA" id="ARBA00022603"/>
    </source>
</evidence>
<dbReference type="RefSeq" id="WP_135484880.1">
    <property type="nucleotide sequence ID" value="NZ_SRMF01000014.1"/>
</dbReference>
<evidence type="ECO:0000313" key="7">
    <source>
        <dbReference type="EMBL" id="TGG90322.1"/>
    </source>
</evidence>
<dbReference type="InterPro" id="IPR022642">
    <property type="entry name" value="CheR_C"/>
</dbReference>
<dbReference type="PROSITE" id="PS50123">
    <property type="entry name" value="CHER"/>
    <property type="match status" value="1"/>
</dbReference>
<keyword evidence="3 7" id="KW-0489">Methyltransferase</keyword>
<dbReference type="SUPFAM" id="SSF47757">
    <property type="entry name" value="Chemotaxis receptor methyltransferase CheR, N-terminal domain"/>
    <property type="match status" value="1"/>
</dbReference>
<dbReference type="InterPro" id="IPR029063">
    <property type="entry name" value="SAM-dependent_MTases_sf"/>
</dbReference>
<feature type="domain" description="CheR-type methyltransferase" evidence="6">
    <location>
        <begin position="21"/>
        <end position="265"/>
    </location>
</feature>
<evidence type="ECO:0000256" key="2">
    <source>
        <dbReference type="ARBA" id="ARBA00012534"/>
    </source>
</evidence>
<dbReference type="Pfam" id="PF01739">
    <property type="entry name" value="CheR"/>
    <property type="match status" value="1"/>
</dbReference>
<dbReference type="EMBL" id="SRMF01000014">
    <property type="protein sequence ID" value="TGG90322.1"/>
    <property type="molecule type" value="Genomic_DNA"/>
</dbReference>
<evidence type="ECO:0000256" key="4">
    <source>
        <dbReference type="ARBA" id="ARBA00022679"/>
    </source>
</evidence>
<dbReference type="PANTHER" id="PTHR24422">
    <property type="entry name" value="CHEMOTAXIS PROTEIN METHYLTRANSFERASE"/>
    <property type="match status" value="1"/>
</dbReference>
<organism evidence="7 8">
    <name type="scientific">Natronospirillum operosum</name>
    <dbReference type="NCBI Taxonomy" id="2759953"/>
    <lineage>
        <taxon>Bacteria</taxon>
        <taxon>Pseudomonadati</taxon>
        <taxon>Pseudomonadota</taxon>
        <taxon>Gammaproteobacteria</taxon>
        <taxon>Oceanospirillales</taxon>
        <taxon>Natronospirillaceae</taxon>
        <taxon>Natronospirillum</taxon>
    </lineage>
</organism>
<keyword evidence="4 7" id="KW-0808">Transferase</keyword>
<comment type="caution">
    <text evidence="7">The sequence shown here is derived from an EMBL/GenBank/DDBJ whole genome shotgun (WGS) entry which is preliminary data.</text>
</comment>
<name>A0A4Z0W961_9GAMM</name>
<dbReference type="Gene3D" id="1.10.155.10">
    <property type="entry name" value="Chemotaxis receptor methyltransferase CheR, N-terminal domain"/>
    <property type="match status" value="1"/>
</dbReference>
<evidence type="ECO:0000256" key="1">
    <source>
        <dbReference type="ARBA" id="ARBA00001541"/>
    </source>
</evidence>
<dbReference type="InterPro" id="IPR036804">
    <property type="entry name" value="CheR_N_sf"/>
</dbReference>